<name>A0ACC1DC88_9NEOP</name>
<evidence type="ECO:0000313" key="2">
    <source>
        <dbReference type="Proteomes" id="UP000824533"/>
    </source>
</evidence>
<protein>
    <submittedName>
        <fullName evidence="1">Uncharacterized protein</fullName>
    </submittedName>
</protein>
<proteinExistence type="predicted"/>
<comment type="caution">
    <text evidence="1">The sequence shown here is derived from an EMBL/GenBank/DDBJ whole genome shotgun (WGS) entry which is preliminary data.</text>
</comment>
<reference evidence="1 2" key="1">
    <citation type="journal article" date="2021" name="Front. Genet.">
        <title>Chromosome-Level Genome Assembly Reveals Significant Gene Expansion in the Toll and IMD Signaling Pathways of Dendrolimus kikuchii.</title>
        <authorList>
            <person name="Zhou J."/>
            <person name="Wu P."/>
            <person name="Xiong Z."/>
            <person name="Liu N."/>
            <person name="Zhao N."/>
            <person name="Ji M."/>
            <person name="Qiu Y."/>
            <person name="Yang B."/>
        </authorList>
    </citation>
    <scope>NUCLEOTIDE SEQUENCE [LARGE SCALE GENOMIC DNA]</scope>
    <source>
        <strain evidence="1">Ann1</strain>
    </source>
</reference>
<organism evidence="1 2">
    <name type="scientific">Dendrolimus kikuchii</name>
    <dbReference type="NCBI Taxonomy" id="765133"/>
    <lineage>
        <taxon>Eukaryota</taxon>
        <taxon>Metazoa</taxon>
        <taxon>Ecdysozoa</taxon>
        <taxon>Arthropoda</taxon>
        <taxon>Hexapoda</taxon>
        <taxon>Insecta</taxon>
        <taxon>Pterygota</taxon>
        <taxon>Neoptera</taxon>
        <taxon>Endopterygota</taxon>
        <taxon>Lepidoptera</taxon>
        <taxon>Glossata</taxon>
        <taxon>Ditrysia</taxon>
        <taxon>Bombycoidea</taxon>
        <taxon>Lasiocampidae</taxon>
        <taxon>Dendrolimus</taxon>
    </lineage>
</organism>
<dbReference type="EMBL" id="CM034391">
    <property type="protein sequence ID" value="KAJ0181416.1"/>
    <property type="molecule type" value="Genomic_DNA"/>
</dbReference>
<keyword evidence="2" id="KW-1185">Reference proteome</keyword>
<accession>A0ACC1DC88</accession>
<dbReference type="Proteomes" id="UP000824533">
    <property type="component" value="Linkage Group LG05"/>
</dbReference>
<sequence>MRVLILTVTLLSTAFAVPLYKQKLKDTISLINNLQGDDALRDSFLEGLIRDLIEEFRDMMIAGTDTIPVLDPFNLDQLTIDDIPSPGARVILNDVVVDHLSTFVINDLSVSTVSLILQRYAIEVDLTIPELDAKVGNYDLLINAMGFNVFGNGKANVKVVNPRVIATITAGLRISISGISVNLIDCKIKFSLDGFEPDITGLFNDDPSSSFVSAVLRHLVPDLVKVYEDDINDFLSELVFDILNDLL</sequence>
<evidence type="ECO:0000313" key="1">
    <source>
        <dbReference type="EMBL" id="KAJ0181416.1"/>
    </source>
</evidence>
<gene>
    <name evidence="1" type="ORF">K1T71_003501</name>
</gene>